<evidence type="ECO:0000256" key="3">
    <source>
        <dbReference type="ARBA" id="ARBA00022771"/>
    </source>
</evidence>
<evidence type="ECO:0000313" key="9">
    <source>
        <dbReference type="Proteomes" id="UP001497482"/>
    </source>
</evidence>
<feature type="domain" description="C2H2-type" evidence="7">
    <location>
        <begin position="30"/>
        <end position="58"/>
    </location>
</feature>
<name>A0AAV2LHZ8_KNICA</name>
<protein>
    <recommendedName>
        <fullName evidence="7">C2H2-type domain-containing protein</fullName>
    </recommendedName>
</protein>
<keyword evidence="3 5" id="KW-0863">Zinc-finger</keyword>
<organism evidence="8 9">
    <name type="scientific">Knipowitschia caucasica</name>
    <name type="common">Caucasian dwarf goby</name>
    <name type="synonym">Pomatoschistus caucasicus</name>
    <dbReference type="NCBI Taxonomy" id="637954"/>
    <lineage>
        <taxon>Eukaryota</taxon>
        <taxon>Metazoa</taxon>
        <taxon>Chordata</taxon>
        <taxon>Craniata</taxon>
        <taxon>Vertebrata</taxon>
        <taxon>Euteleostomi</taxon>
        <taxon>Actinopterygii</taxon>
        <taxon>Neopterygii</taxon>
        <taxon>Teleostei</taxon>
        <taxon>Neoteleostei</taxon>
        <taxon>Acanthomorphata</taxon>
        <taxon>Gobiaria</taxon>
        <taxon>Gobiiformes</taxon>
        <taxon>Gobioidei</taxon>
        <taxon>Gobiidae</taxon>
        <taxon>Gobiinae</taxon>
        <taxon>Knipowitschia</taxon>
    </lineage>
</organism>
<evidence type="ECO:0000256" key="6">
    <source>
        <dbReference type="SAM" id="MobiDB-lite"/>
    </source>
</evidence>
<dbReference type="Gene3D" id="3.30.160.60">
    <property type="entry name" value="Classic Zinc Finger"/>
    <property type="match status" value="1"/>
</dbReference>
<dbReference type="PROSITE" id="PS50157">
    <property type="entry name" value="ZINC_FINGER_C2H2_2"/>
    <property type="match status" value="1"/>
</dbReference>
<gene>
    <name evidence="8" type="ORF">KC01_LOCUS29555</name>
</gene>
<evidence type="ECO:0000256" key="5">
    <source>
        <dbReference type="PROSITE-ProRule" id="PRU00042"/>
    </source>
</evidence>
<dbReference type="FunFam" id="3.30.160.60:FF:000671">
    <property type="entry name" value="Zinc finger protein 26"/>
    <property type="match status" value="1"/>
</dbReference>
<dbReference type="PROSITE" id="PS00028">
    <property type="entry name" value="ZINC_FINGER_C2H2_1"/>
    <property type="match status" value="1"/>
</dbReference>
<dbReference type="EMBL" id="OZ035825">
    <property type="protein sequence ID" value="CAL1601634.1"/>
    <property type="molecule type" value="Genomic_DNA"/>
</dbReference>
<dbReference type="Pfam" id="PF00096">
    <property type="entry name" value="zf-C2H2"/>
    <property type="match status" value="1"/>
</dbReference>
<feature type="compositionally biased region" description="Polar residues" evidence="6">
    <location>
        <begin position="1"/>
        <end position="10"/>
    </location>
</feature>
<keyword evidence="1" id="KW-0479">Metal-binding</keyword>
<evidence type="ECO:0000256" key="1">
    <source>
        <dbReference type="ARBA" id="ARBA00022723"/>
    </source>
</evidence>
<dbReference type="SMART" id="SM00355">
    <property type="entry name" value="ZnF_C2H2"/>
    <property type="match status" value="1"/>
</dbReference>
<reference evidence="8 9" key="1">
    <citation type="submission" date="2024-04" db="EMBL/GenBank/DDBJ databases">
        <authorList>
            <person name="Waldvogel A.-M."/>
            <person name="Schoenle A."/>
        </authorList>
    </citation>
    <scope>NUCLEOTIDE SEQUENCE [LARGE SCALE GENOMIC DNA]</scope>
</reference>
<dbReference type="Proteomes" id="UP001497482">
    <property type="component" value="Chromosome 3"/>
</dbReference>
<evidence type="ECO:0000256" key="4">
    <source>
        <dbReference type="ARBA" id="ARBA00022833"/>
    </source>
</evidence>
<dbReference type="InterPro" id="IPR036236">
    <property type="entry name" value="Znf_C2H2_sf"/>
</dbReference>
<feature type="region of interest" description="Disordered" evidence="6">
    <location>
        <begin position="51"/>
        <end position="74"/>
    </location>
</feature>
<feature type="compositionally biased region" description="Basic and acidic residues" evidence="6">
    <location>
        <begin position="20"/>
        <end position="31"/>
    </location>
</feature>
<keyword evidence="2" id="KW-0677">Repeat</keyword>
<evidence type="ECO:0000313" key="8">
    <source>
        <dbReference type="EMBL" id="CAL1601634.1"/>
    </source>
</evidence>
<accession>A0AAV2LHZ8</accession>
<sequence length="74" mass="8552">MEDPNTTIKQESSDEQCPSGEEHPLVGKPHECPECGKEFSLASYMRVHLRTVHSKDRQRKRSVTSVEQREEVKE</sequence>
<keyword evidence="4" id="KW-0862">Zinc</keyword>
<dbReference type="SUPFAM" id="SSF57667">
    <property type="entry name" value="beta-beta-alpha zinc fingers"/>
    <property type="match status" value="1"/>
</dbReference>
<evidence type="ECO:0000256" key="2">
    <source>
        <dbReference type="ARBA" id="ARBA00022737"/>
    </source>
</evidence>
<keyword evidence="9" id="KW-1185">Reference proteome</keyword>
<feature type="region of interest" description="Disordered" evidence="6">
    <location>
        <begin position="1"/>
        <end position="31"/>
    </location>
</feature>
<dbReference type="AlphaFoldDB" id="A0AAV2LHZ8"/>
<evidence type="ECO:0000259" key="7">
    <source>
        <dbReference type="PROSITE" id="PS50157"/>
    </source>
</evidence>
<dbReference type="InterPro" id="IPR013087">
    <property type="entry name" value="Znf_C2H2_type"/>
</dbReference>
<dbReference type="GO" id="GO:0008270">
    <property type="term" value="F:zinc ion binding"/>
    <property type="evidence" value="ECO:0007669"/>
    <property type="project" value="UniProtKB-KW"/>
</dbReference>
<proteinExistence type="predicted"/>
<feature type="compositionally biased region" description="Basic residues" evidence="6">
    <location>
        <begin position="51"/>
        <end position="62"/>
    </location>
</feature>